<dbReference type="Proteomes" id="UP000299102">
    <property type="component" value="Unassembled WGS sequence"/>
</dbReference>
<dbReference type="AlphaFoldDB" id="A0A4C1SH38"/>
<comment type="caution">
    <text evidence="1">The sequence shown here is derived from an EMBL/GenBank/DDBJ whole genome shotgun (WGS) entry which is preliminary data.</text>
</comment>
<proteinExistence type="predicted"/>
<reference evidence="1 2" key="1">
    <citation type="journal article" date="2019" name="Commun. Biol.">
        <title>The bagworm genome reveals a unique fibroin gene that provides high tensile strength.</title>
        <authorList>
            <person name="Kono N."/>
            <person name="Nakamura H."/>
            <person name="Ohtoshi R."/>
            <person name="Tomita M."/>
            <person name="Numata K."/>
            <person name="Arakawa K."/>
        </authorList>
    </citation>
    <scope>NUCLEOTIDE SEQUENCE [LARGE SCALE GENOMIC DNA]</scope>
</reference>
<evidence type="ECO:0000313" key="1">
    <source>
        <dbReference type="EMBL" id="GBP00687.1"/>
    </source>
</evidence>
<accession>A0A4C1SH38</accession>
<dbReference type="SUPFAM" id="SSF50814">
    <property type="entry name" value="Lipocalins"/>
    <property type="match status" value="1"/>
</dbReference>
<evidence type="ECO:0000313" key="2">
    <source>
        <dbReference type="Proteomes" id="UP000299102"/>
    </source>
</evidence>
<name>A0A4C1SH38_EUMVA</name>
<dbReference type="EMBL" id="BGZK01000006">
    <property type="protein sequence ID" value="GBP00687.1"/>
    <property type="molecule type" value="Genomic_DNA"/>
</dbReference>
<protein>
    <submittedName>
        <fullName evidence="1">Uncharacterized protein</fullName>
    </submittedName>
</protein>
<sequence>MILRKAASAVTPTVVLRKDGDYFMALNSSTFKNARRGVRGRSFGRCQGMSQIVTFLFGFFFHCDEQNKLKSMCTFENNTLKHVQRAPDGTVVTHVREFGPDELKAVTLCN</sequence>
<dbReference type="Gene3D" id="2.40.128.20">
    <property type="match status" value="1"/>
</dbReference>
<keyword evidence="2" id="KW-1185">Reference proteome</keyword>
<gene>
    <name evidence="1" type="ORF">EVAR_76938_1</name>
</gene>
<dbReference type="OrthoDB" id="354351at2759"/>
<dbReference type="InterPro" id="IPR012674">
    <property type="entry name" value="Calycin"/>
</dbReference>
<organism evidence="1 2">
    <name type="scientific">Eumeta variegata</name>
    <name type="common">Bagworm moth</name>
    <name type="synonym">Eumeta japonica</name>
    <dbReference type="NCBI Taxonomy" id="151549"/>
    <lineage>
        <taxon>Eukaryota</taxon>
        <taxon>Metazoa</taxon>
        <taxon>Ecdysozoa</taxon>
        <taxon>Arthropoda</taxon>
        <taxon>Hexapoda</taxon>
        <taxon>Insecta</taxon>
        <taxon>Pterygota</taxon>
        <taxon>Neoptera</taxon>
        <taxon>Endopterygota</taxon>
        <taxon>Lepidoptera</taxon>
        <taxon>Glossata</taxon>
        <taxon>Ditrysia</taxon>
        <taxon>Tineoidea</taxon>
        <taxon>Psychidae</taxon>
        <taxon>Oiketicinae</taxon>
        <taxon>Eumeta</taxon>
    </lineage>
</organism>